<dbReference type="EMBL" id="GL629782">
    <property type="protein sequence ID" value="EFX02158.1"/>
    <property type="molecule type" value="Genomic_DNA"/>
</dbReference>
<evidence type="ECO:0000256" key="2">
    <source>
        <dbReference type="SAM" id="SignalP"/>
    </source>
</evidence>
<gene>
    <name evidence="3" type="ORF">CMQ_2207</name>
</gene>
<dbReference type="AlphaFoldDB" id="F0XIZ9"/>
<keyword evidence="1" id="KW-1133">Transmembrane helix</keyword>
<reference evidence="3 4" key="1">
    <citation type="journal article" date="2011" name="Proc. Natl. Acad. Sci. U.S.A.">
        <title>Genome and transcriptome analyses of the mountain pine beetle-fungal symbiont Grosmannia clavigera, a lodgepole pine pathogen.</title>
        <authorList>
            <person name="DiGuistini S."/>
            <person name="Wang Y."/>
            <person name="Liao N.Y."/>
            <person name="Taylor G."/>
            <person name="Tanguay P."/>
            <person name="Feau N."/>
            <person name="Henrissat B."/>
            <person name="Chan S.K."/>
            <person name="Hesse-Orce U."/>
            <person name="Alamouti S.M."/>
            <person name="Tsui C.K.M."/>
            <person name="Docking R.T."/>
            <person name="Levasseur A."/>
            <person name="Haridas S."/>
            <person name="Robertson G."/>
            <person name="Birol I."/>
            <person name="Holt R.A."/>
            <person name="Marra M.A."/>
            <person name="Hamelin R.C."/>
            <person name="Hirst M."/>
            <person name="Jones S.J.M."/>
            <person name="Bohlmann J."/>
            <person name="Breuil C."/>
        </authorList>
    </citation>
    <scope>NUCLEOTIDE SEQUENCE [LARGE SCALE GENOMIC DNA]</scope>
    <source>
        <strain evidence="4">kw1407 / UAMH 11150</strain>
    </source>
</reference>
<accession>F0XIZ9</accession>
<feature type="chain" id="PRO_5003262205" evidence="2">
    <location>
        <begin position="19"/>
        <end position="341"/>
    </location>
</feature>
<feature type="transmembrane region" description="Helical" evidence="1">
    <location>
        <begin position="291"/>
        <end position="314"/>
    </location>
</feature>
<evidence type="ECO:0000256" key="1">
    <source>
        <dbReference type="SAM" id="Phobius"/>
    </source>
</evidence>
<feature type="signal peptide" evidence="2">
    <location>
        <begin position="1"/>
        <end position="18"/>
    </location>
</feature>
<protein>
    <submittedName>
        <fullName evidence="3">Uncharacterized protein</fullName>
    </submittedName>
</protein>
<dbReference type="RefSeq" id="XP_014171640.1">
    <property type="nucleotide sequence ID" value="XM_014316165.1"/>
</dbReference>
<keyword evidence="4" id="KW-1185">Reference proteome</keyword>
<keyword evidence="1" id="KW-0472">Membrane</keyword>
<dbReference type="InParanoid" id="F0XIZ9"/>
<keyword evidence="1" id="KW-0812">Transmembrane</keyword>
<dbReference type="Proteomes" id="UP000007796">
    <property type="component" value="Unassembled WGS sequence"/>
</dbReference>
<organism evidence="4">
    <name type="scientific">Grosmannia clavigera (strain kw1407 / UAMH 11150)</name>
    <name type="common">Blue stain fungus</name>
    <name type="synonym">Graphiocladiella clavigera</name>
    <dbReference type="NCBI Taxonomy" id="655863"/>
    <lineage>
        <taxon>Eukaryota</taxon>
        <taxon>Fungi</taxon>
        <taxon>Dikarya</taxon>
        <taxon>Ascomycota</taxon>
        <taxon>Pezizomycotina</taxon>
        <taxon>Sordariomycetes</taxon>
        <taxon>Sordariomycetidae</taxon>
        <taxon>Ophiostomatales</taxon>
        <taxon>Ophiostomataceae</taxon>
        <taxon>Leptographium</taxon>
    </lineage>
</organism>
<keyword evidence="2" id="KW-0732">Signal</keyword>
<dbReference type="OrthoDB" id="2596908at2759"/>
<evidence type="ECO:0000313" key="4">
    <source>
        <dbReference type="Proteomes" id="UP000007796"/>
    </source>
</evidence>
<dbReference type="GeneID" id="25975171"/>
<dbReference type="eggNOG" id="ENOG502S2FQ">
    <property type="taxonomic scope" value="Eukaryota"/>
</dbReference>
<dbReference type="STRING" id="655863.F0XIZ9"/>
<evidence type="ECO:0000313" key="3">
    <source>
        <dbReference type="EMBL" id="EFX02158.1"/>
    </source>
</evidence>
<proteinExistence type="predicted"/>
<name>F0XIZ9_GROCL</name>
<sequence>MFWQSALAAALFGMHAHAGIDGMASSGGMMAERDTDQLEQRMAAMMGDSLGSIDNPSLGFAKRETANSSVASDVILNADGTIDMTAWDATVEAACVSALSKLAQSSNPSGACTCYNLLVLNNATGTFEADLRLYQLSAARDEFAGIAPDKIMVGLSYTGASVSPVSTGTTSSNISARQAAANMTMATTNSDLKLLQTYMFVGQIKKEALTGNLTMAALEALVMPIVTLTGINSTGSTVSTNVSSNEASFVAGIFSDQVVLSKSAIAAVAVSAIIEELHNGTVAFVLPGVQLILFPVGLIITSIWLVIGVAFIGFGTYERINYREQYNRRTTNADRPAPNRI</sequence>
<dbReference type="HOGENOM" id="CLU_050091_0_0_1"/>